<dbReference type="AlphaFoldDB" id="K9WUG7"/>
<evidence type="ECO:0000313" key="2">
    <source>
        <dbReference type="Proteomes" id="UP000010475"/>
    </source>
</evidence>
<dbReference type="RefSeq" id="WP_015206705.1">
    <property type="nucleotide sequence ID" value="NC_019757.1"/>
</dbReference>
<dbReference type="HOGENOM" id="CLU_1340936_0_0_3"/>
<evidence type="ECO:0000313" key="1">
    <source>
        <dbReference type="EMBL" id="AFZ23449.1"/>
    </source>
</evidence>
<gene>
    <name evidence="1" type="ORF">Cylst_1144</name>
</gene>
<sequence>MESNPYNILGVSPAASKAEITKALAAAMKRKQYPVDVIAKAQKSLMKSEERIIADYLRPILPPIKRWQYSDLSMLDRLAPTLVLLPEFDGLEQAIAQAIQEERLEREPLPIPLAALLTEGITACQEGRYPKAIKYLEDYCQGCTEHDSKEYIQASTWLIKAYKMGGQLQRAIAICQLLTTHTHPQVQAWAKNNLLLLSKEISRV</sequence>
<dbReference type="eggNOG" id="COG0457">
    <property type="taxonomic scope" value="Bacteria"/>
</dbReference>
<dbReference type="STRING" id="56107.Cylst_1144"/>
<dbReference type="KEGG" id="csg:Cylst_1144"/>
<dbReference type="PATRIC" id="fig|56107.3.peg.1291"/>
<protein>
    <submittedName>
        <fullName evidence="1">Uncharacterized protein</fullName>
    </submittedName>
</protein>
<dbReference type="EMBL" id="CP003642">
    <property type="protein sequence ID" value="AFZ23449.1"/>
    <property type="molecule type" value="Genomic_DNA"/>
</dbReference>
<dbReference type="OrthoDB" id="490185at2"/>
<reference evidence="1 2" key="1">
    <citation type="submission" date="2012-06" db="EMBL/GenBank/DDBJ databases">
        <title>Finished chromosome of genome of Cylindrospermum stagnale PCC 7417.</title>
        <authorList>
            <consortium name="US DOE Joint Genome Institute"/>
            <person name="Gugger M."/>
            <person name="Coursin T."/>
            <person name="Rippka R."/>
            <person name="Tandeau De Marsac N."/>
            <person name="Huntemann M."/>
            <person name="Wei C.-L."/>
            <person name="Han J."/>
            <person name="Detter J.C."/>
            <person name="Han C."/>
            <person name="Tapia R."/>
            <person name="Chen A."/>
            <person name="Kyrpides N."/>
            <person name="Mavromatis K."/>
            <person name="Markowitz V."/>
            <person name="Szeto E."/>
            <person name="Ivanova N."/>
            <person name="Pagani I."/>
            <person name="Pati A."/>
            <person name="Goodwin L."/>
            <person name="Nordberg H.P."/>
            <person name="Cantor M.N."/>
            <person name="Hua S.X."/>
            <person name="Woyke T."/>
            <person name="Kerfeld C.A."/>
        </authorList>
    </citation>
    <scope>NUCLEOTIDE SEQUENCE [LARGE SCALE GENOMIC DNA]</scope>
    <source>
        <strain evidence="1 2">PCC 7417</strain>
    </source>
</reference>
<proteinExistence type="predicted"/>
<accession>K9WUG7</accession>
<keyword evidence="2" id="KW-1185">Reference proteome</keyword>
<organism evidence="1 2">
    <name type="scientific">Cylindrospermum stagnale PCC 7417</name>
    <dbReference type="NCBI Taxonomy" id="56107"/>
    <lineage>
        <taxon>Bacteria</taxon>
        <taxon>Bacillati</taxon>
        <taxon>Cyanobacteriota</taxon>
        <taxon>Cyanophyceae</taxon>
        <taxon>Nostocales</taxon>
        <taxon>Nostocaceae</taxon>
        <taxon>Cylindrospermum</taxon>
    </lineage>
</organism>
<dbReference type="Proteomes" id="UP000010475">
    <property type="component" value="Chromosome"/>
</dbReference>
<name>K9WUG7_9NOST</name>